<dbReference type="SMART" id="SM00066">
    <property type="entry name" value="GAL4"/>
    <property type="match status" value="1"/>
</dbReference>
<evidence type="ECO:0000256" key="1">
    <source>
        <dbReference type="ARBA" id="ARBA00022723"/>
    </source>
</evidence>
<dbReference type="InterPro" id="IPR001138">
    <property type="entry name" value="Zn2Cys6_DnaBD"/>
</dbReference>
<dbReference type="GeneID" id="54282807"/>
<dbReference type="PROSITE" id="PS50048">
    <property type="entry name" value="ZN2_CY6_FUNGAL_2"/>
    <property type="match status" value="1"/>
</dbReference>
<dbReference type="AlphaFoldDB" id="A0A6A5XE87"/>
<keyword evidence="2" id="KW-0539">Nucleus</keyword>
<dbReference type="SUPFAM" id="SSF57701">
    <property type="entry name" value="Zn2/Cys6 DNA-binding domain"/>
    <property type="match status" value="1"/>
</dbReference>
<gene>
    <name evidence="5" type="ORF">BU24DRAFT_399475</name>
</gene>
<dbReference type="PANTHER" id="PTHR31644">
    <property type="entry name" value="TRANSCRIPTIONAL ACTIVATOR ARO80-RELATED"/>
    <property type="match status" value="1"/>
</dbReference>
<dbReference type="GO" id="GO:0000981">
    <property type="term" value="F:DNA-binding transcription factor activity, RNA polymerase II-specific"/>
    <property type="evidence" value="ECO:0007669"/>
    <property type="project" value="InterPro"/>
</dbReference>
<dbReference type="Pfam" id="PF00172">
    <property type="entry name" value="Zn_clus"/>
    <property type="match status" value="1"/>
</dbReference>
<dbReference type="InterPro" id="IPR007219">
    <property type="entry name" value="XnlR_reg_dom"/>
</dbReference>
<dbReference type="SMART" id="SM00906">
    <property type="entry name" value="Fungal_trans"/>
    <property type="match status" value="1"/>
</dbReference>
<organism evidence="5 6">
    <name type="scientific">Aaosphaeria arxii CBS 175.79</name>
    <dbReference type="NCBI Taxonomy" id="1450172"/>
    <lineage>
        <taxon>Eukaryota</taxon>
        <taxon>Fungi</taxon>
        <taxon>Dikarya</taxon>
        <taxon>Ascomycota</taxon>
        <taxon>Pezizomycotina</taxon>
        <taxon>Dothideomycetes</taxon>
        <taxon>Pleosporomycetidae</taxon>
        <taxon>Pleosporales</taxon>
        <taxon>Pleosporales incertae sedis</taxon>
        <taxon>Aaosphaeria</taxon>
    </lineage>
</organism>
<keyword evidence="1" id="KW-0479">Metal-binding</keyword>
<dbReference type="RefSeq" id="XP_033379538.1">
    <property type="nucleotide sequence ID" value="XM_033525410.1"/>
</dbReference>
<feature type="region of interest" description="Disordered" evidence="3">
    <location>
        <begin position="54"/>
        <end position="117"/>
    </location>
</feature>
<dbReference type="PANTHER" id="PTHR31644:SF1">
    <property type="entry name" value="ZN(II)2CYS6 TRANSCRIPTION FACTOR (EUROFUNG)"/>
    <property type="match status" value="1"/>
</dbReference>
<evidence type="ECO:0000256" key="2">
    <source>
        <dbReference type="ARBA" id="ARBA00023242"/>
    </source>
</evidence>
<dbReference type="CDD" id="cd12148">
    <property type="entry name" value="fungal_TF_MHR"/>
    <property type="match status" value="1"/>
</dbReference>
<dbReference type="EMBL" id="ML978075">
    <property type="protein sequence ID" value="KAF2011199.1"/>
    <property type="molecule type" value="Genomic_DNA"/>
</dbReference>
<evidence type="ECO:0000313" key="6">
    <source>
        <dbReference type="Proteomes" id="UP000799778"/>
    </source>
</evidence>
<feature type="domain" description="Zn(2)-C6 fungal-type" evidence="4">
    <location>
        <begin position="12"/>
        <end position="48"/>
    </location>
</feature>
<dbReference type="InterPro" id="IPR052780">
    <property type="entry name" value="AAA_Catabolism_Regulators"/>
</dbReference>
<evidence type="ECO:0000313" key="5">
    <source>
        <dbReference type="EMBL" id="KAF2011199.1"/>
    </source>
</evidence>
<dbReference type="PROSITE" id="PS00463">
    <property type="entry name" value="ZN2_CY6_FUNGAL_1"/>
    <property type="match status" value="1"/>
</dbReference>
<dbReference type="InterPro" id="IPR036864">
    <property type="entry name" value="Zn2-C6_fun-type_DNA-bd_sf"/>
</dbReference>
<dbReference type="GO" id="GO:0006351">
    <property type="term" value="P:DNA-templated transcription"/>
    <property type="evidence" value="ECO:0007669"/>
    <property type="project" value="InterPro"/>
</dbReference>
<dbReference type="GO" id="GO:0008270">
    <property type="term" value="F:zinc ion binding"/>
    <property type="evidence" value="ECO:0007669"/>
    <property type="project" value="InterPro"/>
</dbReference>
<dbReference type="GO" id="GO:0003677">
    <property type="term" value="F:DNA binding"/>
    <property type="evidence" value="ECO:0007669"/>
    <property type="project" value="InterPro"/>
</dbReference>
<sequence>MTASTGKRSFRACLRCRRRKTRCDLQGTGDRKEPPCKSCQLSNNNCILVGSRRGQWRGQCDPNPQNRTASIPHSSTHENGSNEPAIGSSPSLQEATELPRQTQESSGVTHTDHARHVELRNPSDALEFLSRSDNHAAPIADSTSNRNHTVNSTFTTFDDYELVKTGVLSKSTIFELLQIYSSIYHPYCPIVPHWFLDRRKDERIQESEHFLLSSLLTIASRDSPRFVLVHHSCWNYVQRLLLDVFLSRSSTSTPRTVEGLLILAEWLPHIEVACLTRVASGELFGEDRLAWSLIGLAIRQAYMIGLDRGAFRDNSQLAHGKLNVQKRLVWHFVYLADRHISVRLGQSFWSRGPSLSSDFTADDFPSLKPKSGDQFDYSQLLQANLELVQILYNAHLILYPSADRSRTLVRDGNYARYLDDFSNAATTWKTSWGHLEGSSGLQSCLFITYQYVRLYVNAFSFQAVLNRATDDSGSPCTSQPSSNQPPLIGGIMSSPDGVYINSAIEAALGLLGRLVALDPCNDLRFLPSRFYLYGIYAAVLLHKAIIAEALTASRDANTVNSLFAQLVSRLREAAGTETHVCHTYAGMLERLQATTDCYKQTYSLYKGSKEDCTLIVKDQVSQQQDVEYAFPSIEPDSSTEQLYGTHELLDPEVPFPGLLDELTVSSFWPGLGDFI</sequence>
<dbReference type="GO" id="GO:0005634">
    <property type="term" value="C:nucleus"/>
    <property type="evidence" value="ECO:0007669"/>
    <property type="project" value="TreeGrafter"/>
</dbReference>
<accession>A0A6A5XE87</accession>
<keyword evidence="6" id="KW-1185">Reference proteome</keyword>
<dbReference type="OrthoDB" id="5818554at2759"/>
<dbReference type="Proteomes" id="UP000799778">
    <property type="component" value="Unassembled WGS sequence"/>
</dbReference>
<proteinExistence type="predicted"/>
<name>A0A6A5XE87_9PLEO</name>
<feature type="compositionally biased region" description="Polar residues" evidence="3">
    <location>
        <begin position="62"/>
        <end position="109"/>
    </location>
</feature>
<evidence type="ECO:0000256" key="3">
    <source>
        <dbReference type="SAM" id="MobiDB-lite"/>
    </source>
</evidence>
<reference evidence="5" key="1">
    <citation type="journal article" date="2020" name="Stud. Mycol.">
        <title>101 Dothideomycetes genomes: a test case for predicting lifestyles and emergence of pathogens.</title>
        <authorList>
            <person name="Haridas S."/>
            <person name="Albert R."/>
            <person name="Binder M."/>
            <person name="Bloem J."/>
            <person name="Labutti K."/>
            <person name="Salamov A."/>
            <person name="Andreopoulos B."/>
            <person name="Baker S."/>
            <person name="Barry K."/>
            <person name="Bills G."/>
            <person name="Bluhm B."/>
            <person name="Cannon C."/>
            <person name="Castanera R."/>
            <person name="Culley D."/>
            <person name="Daum C."/>
            <person name="Ezra D."/>
            <person name="Gonzalez J."/>
            <person name="Henrissat B."/>
            <person name="Kuo A."/>
            <person name="Liang C."/>
            <person name="Lipzen A."/>
            <person name="Lutzoni F."/>
            <person name="Magnuson J."/>
            <person name="Mondo S."/>
            <person name="Nolan M."/>
            <person name="Ohm R."/>
            <person name="Pangilinan J."/>
            <person name="Park H.-J."/>
            <person name="Ramirez L."/>
            <person name="Alfaro M."/>
            <person name="Sun H."/>
            <person name="Tritt A."/>
            <person name="Yoshinaga Y."/>
            <person name="Zwiers L.-H."/>
            <person name="Turgeon B."/>
            <person name="Goodwin S."/>
            <person name="Spatafora J."/>
            <person name="Crous P."/>
            <person name="Grigoriev I."/>
        </authorList>
    </citation>
    <scope>NUCLEOTIDE SEQUENCE</scope>
    <source>
        <strain evidence="5">CBS 175.79</strain>
    </source>
</reference>
<evidence type="ECO:0000259" key="4">
    <source>
        <dbReference type="PROSITE" id="PS50048"/>
    </source>
</evidence>
<protein>
    <recommendedName>
        <fullName evidence="4">Zn(2)-C6 fungal-type domain-containing protein</fullName>
    </recommendedName>
</protein>
<dbReference type="Gene3D" id="4.10.240.10">
    <property type="entry name" value="Zn(2)-C6 fungal-type DNA-binding domain"/>
    <property type="match status" value="1"/>
</dbReference>
<dbReference type="CDD" id="cd00067">
    <property type="entry name" value="GAL4"/>
    <property type="match status" value="1"/>
</dbReference>